<dbReference type="GO" id="GO:0005654">
    <property type="term" value="C:nucleoplasm"/>
    <property type="evidence" value="ECO:0007669"/>
    <property type="project" value="UniProtKB-SubCell"/>
</dbReference>
<dbReference type="SUPFAM" id="SSF48371">
    <property type="entry name" value="ARM repeat"/>
    <property type="match status" value="1"/>
</dbReference>
<sequence>MAAVTVDGVIWQPQEDGLREICNLLEQQISPNSDQHRIYQQLNHYTQFPDINNYLVFIFARAEGKPVVIRQAAGLLLKNNLRKTFNSMSSSYQNYVKSELLPCLGLSDRYIRSTVGTIISAIVQEGRIFSWPELLQALVQCLDSNDLNHMEGALDTLSKVSEDIPGELDLDVLGLAERPINIFMPRLLKFFQSPHTLLRRFALSTINQFIVYMPTALLMSMDQYLQGLFALANDPAAEVRKLVCSALVQIVEVRRAHLLPHMKNVIEYMMQANKDSDEEVALEACEFWSAYCDGNAPPENLREFLPRLIPILLSNMSYADDDESLVDAEDDESFPDRDQDLKPRFHSSRFHGNDENEENDDDVVNIWNLRKCSAAALDIFSNVFGDDILPYLMPLIESKLANTSDSVWKEREAAVLALGAVAEGCINGLYPHLSQIITFLIPLLDDKFPLIRSITCWTLSRFSRFIVQGTDNKKGQEQFEKVLMGVLRRILDTNKRVQEAACSSFATLEEEAAEELVLHLEVILQHLLCAFGRYQRRNLRILYDAIGTLADAVGAELNQPKYLEILMPPLISKWQQLSNSDKDLFPLLECFTSIAQALGPGFSQFAEPVFQRCVILIQTQQLAKVDSVSAGCQYDKEFVVCSLDLLSGLAEGLGSGIEKMVIQSNLRDLLLQCCMDDLSDIRQSALALLGDLARVCPVHLHPRLSEFLNVAAKQLNTSGLIENISVANNACWAIGEMAIKFLKEVSPVVLEVVSSLVPILQKPGDLNKSLIENSAITLGRLGWICSDIVSPHMEHFMQSWCMALSFIRDDVEKEHAFRGLCVMVKTNPSGAINSLPHICIAVASWHEIRSPDLHSEVCQVLSGYKQFLPEGAWEQCLSTLDPGVRERLSKYQV</sequence>
<comment type="function">
    <text evidence="9">Functions in nuclear protein import as nuclear transport receptor. Serves as receptor for nuclear localization signals (NLS) in cargo substrates. Is thought to mediate docking of the importin/substrate complex to the nuclear pore complex (NPC) through binding to nucleoporin and the complex is subsequently translocated through the pore by an energy requiring, Ran-dependent mechanism. At the nucleoplasmic side of the NPC, Ran binds to the importin, the importin/substrate complex dissociates and importin is re-exported from the nucleus to the cytoplasm where GTP hydrolysis releases Ran. The directionality of nuclear import is thought to be conferred by an asymmetric distribution of the GTP- and GDP-bound forms of Ran between the cytoplasm and nucleus.</text>
</comment>
<dbReference type="EMBL" id="LFYR01002015">
    <property type="protein sequence ID" value="KMZ57837.1"/>
    <property type="molecule type" value="Genomic_DNA"/>
</dbReference>
<dbReference type="GO" id="GO:0006606">
    <property type="term" value="P:protein import into nucleus"/>
    <property type="evidence" value="ECO:0000318"/>
    <property type="project" value="GO_Central"/>
</dbReference>
<dbReference type="InterPro" id="IPR011989">
    <property type="entry name" value="ARM-like"/>
</dbReference>
<evidence type="ECO:0000256" key="6">
    <source>
        <dbReference type="ARBA" id="ARBA00022927"/>
    </source>
</evidence>
<comment type="caution">
    <text evidence="15">The sequence shown here is derived from an EMBL/GenBank/DDBJ whole genome shotgun (WGS) entry which is preliminary data.</text>
</comment>
<dbReference type="GO" id="GO:0005737">
    <property type="term" value="C:cytoplasm"/>
    <property type="evidence" value="ECO:0000318"/>
    <property type="project" value="GO_Central"/>
</dbReference>
<evidence type="ECO:0000256" key="4">
    <source>
        <dbReference type="ARBA" id="ARBA00022490"/>
    </source>
</evidence>
<dbReference type="GO" id="GO:0061608">
    <property type="term" value="F:nuclear import signal receptor activity"/>
    <property type="evidence" value="ECO:0000318"/>
    <property type="project" value="GO_Central"/>
</dbReference>
<dbReference type="InterPro" id="IPR040122">
    <property type="entry name" value="Importin_beta"/>
</dbReference>
<dbReference type="Pfam" id="PF13513">
    <property type="entry name" value="HEAT_EZ"/>
    <property type="match status" value="1"/>
</dbReference>
<evidence type="ECO:0000256" key="3">
    <source>
        <dbReference type="ARBA" id="ARBA00022448"/>
    </source>
</evidence>
<dbReference type="InterPro" id="IPR016024">
    <property type="entry name" value="ARM-type_fold"/>
</dbReference>
<dbReference type="GO" id="GO:0005634">
    <property type="term" value="C:nucleus"/>
    <property type="evidence" value="ECO:0000318"/>
    <property type="project" value="GO_Central"/>
</dbReference>
<evidence type="ECO:0000256" key="9">
    <source>
        <dbReference type="ARBA" id="ARBA00055963"/>
    </source>
</evidence>
<dbReference type="OMA" id="AQEGAMS"/>
<evidence type="ECO:0000256" key="8">
    <source>
        <dbReference type="ARBA" id="ARBA00038423"/>
    </source>
</evidence>
<keyword evidence="5" id="KW-0677">Repeat</keyword>
<dbReference type="PANTHER" id="PTHR10527">
    <property type="entry name" value="IMPORTIN BETA"/>
    <property type="match status" value="1"/>
</dbReference>
<dbReference type="GO" id="GO:0008139">
    <property type="term" value="F:nuclear localization sequence binding"/>
    <property type="evidence" value="ECO:0000318"/>
    <property type="project" value="GO_Central"/>
</dbReference>
<name>A0A0K9NP33_ZOSMR</name>
<evidence type="ECO:0000256" key="11">
    <source>
        <dbReference type="ARBA" id="ARBA00076938"/>
    </source>
</evidence>
<accession>A0A0K9NP33</accession>
<dbReference type="SMART" id="SM00913">
    <property type="entry name" value="IBN_N"/>
    <property type="match status" value="1"/>
</dbReference>
<dbReference type="STRING" id="29655.A0A0K9NP33"/>
<dbReference type="GO" id="GO:0031267">
    <property type="term" value="F:small GTPase binding"/>
    <property type="evidence" value="ECO:0007669"/>
    <property type="project" value="InterPro"/>
</dbReference>
<dbReference type="Proteomes" id="UP000036987">
    <property type="component" value="Unassembled WGS sequence"/>
</dbReference>
<proteinExistence type="inferred from homology"/>
<evidence type="ECO:0000313" key="16">
    <source>
        <dbReference type="Proteomes" id="UP000036987"/>
    </source>
</evidence>
<keyword evidence="4" id="KW-0963">Cytoplasm</keyword>
<dbReference type="Gene3D" id="1.25.10.10">
    <property type="entry name" value="Leucine-rich Repeat Variant"/>
    <property type="match status" value="1"/>
</dbReference>
<evidence type="ECO:0000313" key="15">
    <source>
        <dbReference type="EMBL" id="KMZ57837.1"/>
    </source>
</evidence>
<evidence type="ECO:0000256" key="7">
    <source>
        <dbReference type="ARBA" id="ARBA00023242"/>
    </source>
</evidence>
<dbReference type="AlphaFoldDB" id="A0A0K9NP33"/>
<dbReference type="InterPro" id="IPR058584">
    <property type="entry name" value="IMB1_TNPO1-like_TPR"/>
</dbReference>
<protein>
    <recommendedName>
        <fullName evidence="10">Transportin-1</fullName>
    </recommendedName>
    <alternativeName>
        <fullName evidence="11">Importin beta-2</fullName>
    </alternativeName>
    <alternativeName>
        <fullName evidence="12">Karyopherin beta-2</fullName>
    </alternativeName>
</protein>
<feature type="region of interest" description="Disordered" evidence="13">
    <location>
        <begin position="324"/>
        <end position="358"/>
    </location>
</feature>
<evidence type="ECO:0000256" key="5">
    <source>
        <dbReference type="ARBA" id="ARBA00022737"/>
    </source>
</evidence>
<comment type="similarity">
    <text evidence="8">Belongs to the importin beta family. Importin beta-2 subfamily.</text>
</comment>
<feature type="domain" description="Importin N-terminal" evidence="14">
    <location>
        <begin position="38"/>
        <end position="106"/>
    </location>
</feature>
<evidence type="ECO:0000256" key="13">
    <source>
        <dbReference type="SAM" id="MobiDB-lite"/>
    </source>
</evidence>
<comment type="subcellular location">
    <subcellularLocation>
        <location evidence="1">Cytoplasm</location>
    </subcellularLocation>
    <subcellularLocation>
        <location evidence="2">Nucleus</location>
        <location evidence="2">Nucleoplasm</location>
    </subcellularLocation>
</comment>
<gene>
    <name evidence="15" type="ORF">ZOSMA_81G00550</name>
</gene>
<dbReference type="FunFam" id="1.25.10.10:FF:000206">
    <property type="entry name" value="Transportin-1"/>
    <property type="match status" value="1"/>
</dbReference>
<evidence type="ECO:0000256" key="2">
    <source>
        <dbReference type="ARBA" id="ARBA00004642"/>
    </source>
</evidence>
<keyword evidence="3" id="KW-0813">Transport</keyword>
<organism evidence="15 16">
    <name type="scientific">Zostera marina</name>
    <name type="common">Eelgrass</name>
    <dbReference type="NCBI Taxonomy" id="29655"/>
    <lineage>
        <taxon>Eukaryota</taxon>
        <taxon>Viridiplantae</taxon>
        <taxon>Streptophyta</taxon>
        <taxon>Embryophyta</taxon>
        <taxon>Tracheophyta</taxon>
        <taxon>Spermatophyta</taxon>
        <taxon>Magnoliopsida</taxon>
        <taxon>Liliopsida</taxon>
        <taxon>Zosteraceae</taxon>
        <taxon>Zostera</taxon>
    </lineage>
</organism>
<dbReference type="Pfam" id="PF25574">
    <property type="entry name" value="TPR_IMB1"/>
    <property type="match status" value="1"/>
</dbReference>
<evidence type="ECO:0000259" key="14">
    <source>
        <dbReference type="SMART" id="SM00913"/>
    </source>
</evidence>
<evidence type="ECO:0000256" key="1">
    <source>
        <dbReference type="ARBA" id="ARBA00004496"/>
    </source>
</evidence>
<dbReference type="Pfam" id="PF03810">
    <property type="entry name" value="IBN_N"/>
    <property type="match status" value="1"/>
</dbReference>
<keyword evidence="6" id="KW-0653">Protein transport</keyword>
<keyword evidence="7" id="KW-0539">Nucleus</keyword>
<feature type="compositionally biased region" description="Acidic residues" evidence="13">
    <location>
        <begin position="324"/>
        <end position="333"/>
    </location>
</feature>
<dbReference type="InterPro" id="IPR001494">
    <property type="entry name" value="Importin-beta_N"/>
</dbReference>
<evidence type="ECO:0000256" key="12">
    <source>
        <dbReference type="ARBA" id="ARBA00080641"/>
    </source>
</evidence>
<keyword evidence="16" id="KW-1185">Reference proteome</keyword>
<dbReference type="OrthoDB" id="951172at2759"/>
<evidence type="ECO:0000256" key="10">
    <source>
        <dbReference type="ARBA" id="ARBA00067327"/>
    </source>
</evidence>
<feature type="compositionally biased region" description="Basic and acidic residues" evidence="13">
    <location>
        <begin position="334"/>
        <end position="343"/>
    </location>
</feature>
<reference evidence="16" key="1">
    <citation type="journal article" date="2016" name="Nature">
        <title>The genome of the seagrass Zostera marina reveals angiosperm adaptation to the sea.</title>
        <authorList>
            <person name="Olsen J.L."/>
            <person name="Rouze P."/>
            <person name="Verhelst B."/>
            <person name="Lin Y.-C."/>
            <person name="Bayer T."/>
            <person name="Collen J."/>
            <person name="Dattolo E."/>
            <person name="De Paoli E."/>
            <person name="Dittami S."/>
            <person name="Maumus F."/>
            <person name="Michel G."/>
            <person name="Kersting A."/>
            <person name="Lauritano C."/>
            <person name="Lohaus R."/>
            <person name="Toepel M."/>
            <person name="Tonon T."/>
            <person name="Vanneste K."/>
            <person name="Amirebrahimi M."/>
            <person name="Brakel J."/>
            <person name="Bostroem C."/>
            <person name="Chovatia M."/>
            <person name="Grimwood J."/>
            <person name="Jenkins J.W."/>
            <person name="Jueterbock A."/>
            <person name="Mraz A."/>
            <person name="Stam W.T."/>
            <person name="Tice H."/>
            <person name="Bornberg-Bauer E."/>
            <person name="Green P.J."/>
            <person name="Pearson G.A."/>
            <person name="Procaccini G."/>
            <person name="Duarte C.M."/>
            <person name="Schmutz J."/>
            <person name="Reusch T.B.H."/>
            <person name="Van de Peer Y."/>
        </authorList>
    </citation>
    <scope>NUCLEOTIDE SEQUENCE [LARGE SCALE GENOMIC DNA]</scope>
    <source>
        <strain evidence="16">cv. Finnish</strain>
    </source>
</reference>